<dbReference type="RefSeq" id="WP_066216584.1">
    <property type="nucleotide sequence ID" value="NZ_CP076133.1"/>
</dbReference>
<sequence>MLLTETTTDKHTEVLYKDDYTKVTYLPKKKVLICEALIDYIPIDDFKKVFQFITRAYPKLKVKKFIFDKQSLRIFHQPSMEWYFVNWKTYMYKKFDLRHHVKILPQNLPWFENTVKAGRKMIEEKYPNLHFNKLKIEYKSSLEEAIEA</sequence>
<keyword evidence="2" id="KW-1185">Reference proteome</keyword>
<protein>
    <submittedName>
        <fullName evidence="1">Uncharacterized protein</fullName>
    </submittedName>
</protein>
<dbReference type="Proteomes" id="UP000678679">
    <property type="component" value="Chromosome 2"/>
</dbReference>
<gene>
    <name evidence="1" type="ORF">KMW28_22095</name>
</gene>
<evidence type="ECO:0000313" key="2">
    <source>
        <dbReference type="Proteomes" id="UP000678679"/>
    </source>
</evidence>
<name>A0AAX1NF79_9BACT</name>
<accession>A0AAX1NF79</accession>
<proteinExistence type="predicted"/>
<organism evidence="1 2">
    <name type="scientific">Flammeovirga yaeyamensis</name>
    <dbReference type="NCBI Taxonomy" id="367791"/>
    <lineage>
        <taxon>Bacteria</taxon>
        <taxon>Pseudomonadati</taxon>
        <taxon>Bacteroidota</taxon>
        <taxon>Cytophagia</taxon>
        <taxon>Cytophagales</taxon>
        <taxon>Flammeovirgaceae</taxon>
        <taxon>Flammeovirga</taxon>
    </lineage>
</organism>
<reference evidence="1 2" key="1">
    <citation type="submission" date="2021-05" db="EMBL/GenBank/DDBJ databases">
        <title>Comparative genomic studies on the polysaccharide-degrading batcterial strains of the Flammeovirga genus.</title>
        <authorList>
            <person name="Zewei F."/>
            <person name="Zheng Z."/>
            <person name="Yu L."/>
            <person name="Ruyue G."/>
            <person name="Yanhong M."/>
            <person name="Yuanyuan C."/>
            <person name="Jingyan G."/>
            <person name="Wenjun H."/>
        </authorList>
    </citation>
    <scope>NUCLEOTIDE SEQUENCE [LARGE SCALE GENOMIC DNA]</scope>
    <source>
        <strain evidence="1 2">NBRC:100898</strain>
    </source>
</reference>
<dbReference type="AlphaFoldDB" id="A0AAX1NF79"/>
<dbReference type="KEGG" id="fya:KMW28_22095"/>
<dbReference type="EMBL" id="CP076133">
    <property type="protein sequence ID" value="QWG05118.1"/>
    <property type="molecule type" value="Genomic_DNA"/>
</dbReference>
<evidence type="ECO:0000313" key="1">
    <source>
        <dbReference type="EMBL" id="QWG05118.1"/>
    </source>
</evidence>